<dbReference type="InterPro" id="IPR001584">
    <property type="entry name" value="Integrase_cat-core"/>
</dbReference>
<feature type="domain" description="Integrase catalytic" evidence="2">
    <location>
        <begin position="1"/>
        <end position="116"/>
    </location>
</feature>
<dbReference type="Pfam" id="PF13683">
    <property type="entry name" value="rve_3"/>
    <property type="match status" value="1"/>
</dbReference>
<dbReference type="GO" id="GO:0015074">
    <property type="term" value="P:DNA integration"/>
    <property type="evidence" value="ECO:0007669"/>
    <property type="project" value="InterPro"/>
</dbReference>
<reference evidence="3 4" key="1">
    <citation type="submission" date="2020-08" db="EMBL/GenBank/DDBJ databases">
        <title>Genomic Encyclopedia of Type Strains, Phase IV (KMG-IV): sequencing the most valuable type-strain genomes for metagenomic binning, comparative biology and taxonomic classification.</title>
        <authorList>
            <person name="Goeker M."/>
        </authorList>
    </citation>
    <scope>NUCLEOTIDE SEQUENCE [LARGE SCALE GENOMIC DNA]</scope>
    <source>
        <strain evidence="3 4">DSM 26376</strain>
    </source>
</reference>
<dbReference type="Proteomes" id="UP000550895">
    <property type="component" value="Unassembled WGS sequence"/>
</dbReference>
<evidence type="ECO:0000259" key="2">
    <source>
        <dbReference type="PROSITE" id="PS50994"/>
    </source>
</evidence>
<dbReference type="AlphaFoldDB" id="A0A7W8MEI3"/>
<feature type="region of interest" description="Disordered" evidence="1">
    <location>
        <begin position="101"/>
        <end position="135"/>
    </location>
</feature>
<gene>
    <name evidence="3" type="ORF">HNR26_004587</name>
</gene>
<dbReference type="InterPro" id="IPR036397">
    <property type="entry name" value="RNaseH_sf"/>
</dbReference>
<accession>A0A7W8MEI3</accession>
<dbReference type="Gene3D" id="3.30.420.10">
    <property type="entry name" value="Ribonuclease H-like superfamily/Ribonuclease H"/>
    <property type="match status" value="1"/>
</dbReference>
<dbReference type="PANTHER" id="PTHR47515">
    <property type="entry name" value="LOW CALCIUM RESPONSE LOCUS PROTEIN T"/>
    <property type="match status" value="1"/>
</dbReference>
<name>A0A7W8MEI3_9HYPH</name>
<dbReference type="EMBL" id="JACHGA010000021">
    <property type="protein sequence ID" value="MBB5278486.1"/>
    <property type="molecule type" value="Genomic_DNA"/>
</dbReference>
<dbReference type="SUPFAM" id="SSF53098">
    <property type="entry name" value="Ribonuclease H-like"/>
    <property type="match status" value="1"/>
</dbReference>
<proteinExistence type="predicted"/>
<keyword evidence="4" id="KW-1185">Reference proteome</keyword>
<evidence type="ECO:0000256" key="1">
    <source>
        <dbReference type="SAM" id="MobiDB-lite"/>
    </source>
</evidence>
<dbReference type="PANTHER" id="PTHR47515:SF1">
    <property type="entry name" value="BLR2054 PROTEIN"/>
    <property type="match status" value="1"/>
</dbReference>
<comment type="caution">
    <text evidence="3">The sequence shown here is derived from an EMBL/GenBank/DDBJ whole genome shotgun (WGS) entry which is preliminary data.</text>
</comment>
<dbReference type="InterPro" id="IPR012337">
    <property type="entry name" value="RNaseH-like_sf"/>
</dbReference>
<sequence>MKAVDVIDVLSDLFILRGVPTHIRSDNGPEFIAKALREWIAAVGAKTAYIMPGSPWENGYCESFNSKLRDELLNGEIFYTLKEAKIVIENWRRHYNTVRPHSSLGYRPPSPEASVWPRQNGPASTPAVASRPSMH</sequence>
<evidence type="ECO:0000313" key="4">
    <source>
        <dbReference type="Proteomes" id="UP000550895"/>
    </source>
</evidence>
<protein>
    <submittedName>
        <fullName evidence="3">Transposase InsO family protein</fullName>
    </submittedName>
</protein>
<evidence type="ECO:0000313" key="3">
    <source>
        <dbReference type="EMBL" id="MBB5278486.1"/>
    </source>
</evidence>
<dbReference type="GO" id="GO:0003676">
    <property type="term" value="F:nucleic acid binding"/>
    <property type="evidence" value="ECO:0007669"/>
    <property type="project" value="InterPro"/>
</dbReference>
<organism evidence="3 4">
    <name type="scientific">Rhizobium rosettiformans</name>
    <dbReference type="NCBI Taxonomy" id="1368430"/>
    <lineage>
        <taxon>Bacteria</taxon>
        <taxon>Pseudomonadati</taxon>
        <taxon>Pseudomonadota</taxon>
        <taxon>Alphaproteobacteria</taxon>
        <taxon>Hyphomicrobiales</taxon>
        <taxon>Rhizobiaceae</taxon>
        <taxon>Rhizobium/Agrobacterium group</taxon>
        <taxon>Rhizobium</taxon>
    </lineage>
</organism>
<dbReference type="PROSITE" id="PS50994">
    <property type="entry name" value="INTEGRASE"/>
    <property type="match status" value="1"/>
</dbReference>